<dbReference type="Proteomes" id="UP000031637">
    <property type="component" value="Chromosome"/>
</dbReference>
<keyword evidence="3" id="KW-1185">Reference proteome</keyword>
<dbReference type="KEGG" id="shd:SUTH_02023"/>
<dbReference type="STRING" id="1223802.SUTH_02023"/>
<evidence type="ECO:0000313" key="2">
    <source>
        <dbReference type="EMBL" id="BAO29814.1"/>
    </source>
</evidence>
<name>W0SEZ7_9PROT</name>
<sequence length="81" mass="8356">MCLAIPVKVVEVGAGDTAIVDLGGVKKEISLALLSDVNVGDYVILHVGYALTKLDPEEAERTLALFAELNEAGTVEGTAAS</sequence>
<evidence type="ECO:0000313" key="3">
    <source>
        <dbReference type="Proteomes" id="UP000031637"/>
    </source>
</evidence>
<dbReference type="GO" id="GO:0005506">
    <property type="term" value="F:iron ion binding"/>
    <property type="evidence" value="ECO:0007669"/>
    <property type="project" value="TreeGrafter"/>
</dbReference>
<comment type="similarity">
    <text evidence="1">Belongs to the HupF/HypC family.</text>
</comment>
<dbReference type="HOGENOM" id="CLU_159381_2_2_4"/>
<gene>
    <name evidence="2" type="ORF">SUTH_02023</name>
</gene>
<dbReference type="RefSeq" id="WP_041098991.1">
    <property type="nucleotide sequence ID" value="NZ_AP012547.1"/>
</dbReference>
<dbReference type="NCBIfam" id="TIGR00074">
    <property type="entry name" value="hypC_hupF"/>
    <property type="match status" value="1"/>
</dbReference>
<dbReference type="PANTHER" id="PTHR35177">
    <property type="entry name" value="HYDROGENASE MATURATION FACTOR HYBG"/>
    <property type="match status" value="1"/>
</dbReference>
<dbReference type="GO" id="GO:0051604">
    <property type="term" value="P:protein maturation"/>
    <property type="evidence" value="ECO:0007669"/>
    <property type="project" value="TreeGrafter"/>
</dbReference>
<dbReference type="OrthoDB" id="9806017at2"/>
<dbReference type="Gene3D" id="2.30.30.140">
    <property type="match status" value="1"/>
</dbReference>
<dbReference type="FunFam" id="2.30.30.140:FF:000022">
    <property type="entry name" value="Hydrogenase assembly chaperone HybG"/>
    <property type="match status" value="1"/>
</dbReference>
<dbReference type="SUPFAM" id="SSF159127">
    <property type="entry name" value="HupF/HypC-like"/>
    <property type="match status" value="1"/>
</dbReference>
<dbReference type="PANTHER" id="PTHR35177:SF2">
    <property type="entry name" value="HYDROGENASE MATURATION FACTOR HYBG"/>
    <property type="match status" value="1"/>
</dbReference>
<dbReference type="PRINTS" id="PR00445">
    <property type="entry name" value="HUPFHYPC"/>
</dbReference>
<dbReference type="EMBL" id="AP012547">
    <property type="protein sequence ID" value="BAO29814.1"/>
    <property type="molecule type" value="Genomic_DNA"/>
</dbReference>
<dbReference type="InterPro" id="IPR001109">
    <property type="entry name" value="Hydrogenase_HupF/HypC"/>
</dbReference>
<evidence type="ECO:0000256" key="1">
    <source>
        <dbReference type="ARBA" id="ARBA00006018"/>
    </source>
</evidence>
<dbReference type="PROSITE" id="PS01097">
    <property type="entry name" value="HUPF_HYPC"/>
    <property type="match status" value="1"/>
</dbReference>
<dbReference type="InterPro" id="IPR019812">
    <property type="entry name" value="Hydgase_assmbl_chp_CS"/>
</dbReference>
<dbReference type="Pfam" id="PF01455">
    <property type="entry name" value="HupF_HypC"/>
    <property type="match status" value="1"/>
</dbReference>
<dbReference type="AlphaFoldDB" id="W0SEZ7"/>
<organism evidence="2 3">
    <name type="scientific">Sulfuritalea hydrogenivorans sk43H</name>
    <dbReference type="NCBI Taxonomy" id="1223802"/>
    <lineage>
        <taxon>Bacteria</taxon>
        <taxon>Pseudomonadati</taxon>
        <taxon>Pseudomonadota</taxon>
        <taxon>Betaproteobacteria</taxon>
        <taxon>Nitrosomonadales</taxon>
        <taxon>Sterolibacteriaceae</taxon>
        <taxon>Sulfuritalea</taxon>
    </lineage>
</organism>
<reference evidence="2 3" key="1">
    <citation type="journal article" date="2014" name="Syst. Appl. Microbiol.">
        <title>Complete genomes of freshwater sulfur oxidizers Sulfuricella denitrificans skB26 and Sulfuritalea hydrogenivorans sk43H: genetic insights into the sulfur oxidation pathway of betaproteobacteria.</title>
        <authorList>
            <person name="Watanabe T."/>
            <person name="Kojima H."/>
            <person name="Fukui M."/>
        </authorList>
    </citation>
    <scope>NUCLEOTIDE SEQUENCE [LARGE SCALE GENOMIC DNA]</scope>
    <source>
        <strain evidence="2">DSM22779</strain>
    </source>
</reference>
<accession>W0SEZ7</accession>
<dbReference type="GO" id="GO:1902670">
    <property type="term" value="F:carbon dioxide binding"/>
    <property type="evidence" value="ECO:0007669"/>
    <property type="project" value="TreeGrafter"/>
</dbReference>
<proteinExistence type="inferred from homology"/>
<protein>
    <submittedName>
        <fullName evidence="2">Hydrogenase expression/formation protein (HUPF/HYPC)</fullName>
    </submittedName>
</protein>